<feature type="domain" description="DUF7041" evidence="1">
    <location>
        <begin position="21"/>
        <end position="89"/>
    </location>
</feature>
<comment type="caution">
    <text evidence="2">The sequence shown here is derived from an EMBL/GenBank/DDBJ whole genome shotgun (WGS) entry which is preliminary data.</text>
</comment>
<dbReference type="PANTHER" id="PTHR33327:SF3">
    <property type="entry name" value="RNA-DIRECTED DNA POLYMERASE"/>
    <property type="match status" value="1"/>
</dbReference>
<evidence type="ECO:0000313" key="2">
    <source>
        <dbReference type="EMBL" id="GFT10658.1"/>
    </source>
</evidence>
<dbReference type="InterPro" id="IPR055469">
    <property type="entry name" value="DUF7041"/>
</dbReference>
<organism evidence="2 3">
    <name type="scientific">Nephila pilipes</name>
    <name type="common">Giant wood spider</name>
    <name type="synonym">Nephila maculata</name>
    <dbReference type="NCBI Taxonomy" id="299642"/>
    <lineage>
        <taxon>Eukaryota</taxon>
        <taxon>Metazoa</taxon>
        <taxon>Ecdysozoa</taxon>
        <taxon>Arthropoda</taxon>
        <taxon>Chelicerata</taxon>
        <taxon>Arachnida</taxon>
        <taxon>Araneae</taxon>
        <taxon>Araneomorphae</taxon>
        <taxon>Entelegynae</taxon>
        <taxon>Araneoidea</taxon>
        <taxon>Nephilidae</taxon>
        <taxon>Nephila</taxon>
    </lineage>
</organism>
<dbReference type="AlphaFoldDB" id="A0A8X6TFA4"/>
<dbReference type="PANTHER" id="PTHR33327">
    <property type="entry name" value="ENDONUCLEASE"/>
    <property type="match status" value="1"/>
</dbReference>
<evidence type="ECO:0000259" key="1">
    <source>
        <dbReference type="Pfam" id="PF23055"/>
    </source>
</evidence>
<proteinExistence type="predicted"/>
<name>A0A8X6TFA4_NEPPI</name>
<dbReference type="EMBL" id="BMAW01008854">
    <property type="protein sequence ID" value="GFT10658.1"/>
    <property type="molecule type" value="Genomic_DNA"/>
</dbReference>
<accession>A0A8X6TFA4</accession>
<evidence type="ECO:0000313" key="3">
    <source>
        <dbReference type="Proteomes" id="UP000887013"/>
    </source>
</evidence>
<keyword evidence="3" id="KW-1185">Reference proteome</keyword>
<dbReference type="Proteomes" id="UP000887013">
    <property type="component" value="Unassembled WGS sequence"/>
</dbReference>
<protein>
    <recommendedName>
        <fullName evidence="1">DUF7041 domain-containing protein</fullName>
    </recommendedName>
</protein>
<dbReference type="Pfam" id="PF23055">
    <property type="entry name" value="DUF7041"/>
    <property type="match status" value="1"/>
</dbReference>
<gene>
    <name evidence="2" type="ORF">NPIL_215731</name>
</gene>
<reference evidence="2" key="1">
    <citation type="submission" date="2020-08" db="EMBL/GenBank/DDBJ databases">
        <title>Multicomponent nature underlies the extraordinary mechanical properties of spider dragline silk.</title>
        <authorList>
            <person name="Kono N."/>
            <person name="Nakamura H."/>
            <person name="Mori M."/>
            <person name="Yoshida Y."/>
            <person name="Ohtoshi R."/>
            <person name="Malay A.D."/>
            <person name="Moran D.A.P."/>
            <person name="Tomita M."/>
            <person name="Numata K."/>
            <person name="Arakawa K."/>
        </authorList>
    </citation>
    <scope>NUCLEOTIDE SEQUENCE</scope>
</reference>
<sequence>MHKGNESKETKAEPATAVVVKLEPQFRNAKLTADQTKYDYVISSIEPDILSQVSDILHSLLPDGKYQTIKERLISLYAGSETKKTEGLLRELELGEKKPISVVV</sequence>
<dbReference type="OrthoDB" id="6628848at2759"/>